<feature type="domain" description="Transposase IS110-like N-terminal" evidence="2">
    <location>
        <begin position="5"/>
        <end position="163"/>
    </location>
</feature>
<dbReference type="OrthoDB" id="9790935at2"/>
<feature type="domain" description="Transposase IS116/IS110/IS902 C-terminal" evidence="3">
    <location>
        <begin position="274"/>
        <end position="361"/>
    </location>
</feature>
<proteinExistence type="predicted"/>
<dbReference type="RefSeq" id="WP_119114900.1">
    <property type="nucleotide sequence ID" value="NZ_CBCSEO010000055.1"/>
</dbReference>
<evidence type="ECO:0000259" key="2">
    <source>
        <dbReference type="Pfam" id="PF01548"/>
    </source>
</evidence>
<gene>
    <name evidence="4" type="ORF">D1970_21540</name>
</gene>
<protein>
    <submittedName>
        <fullName evidence="4">IS110 family transposase</fullName>
    </submittedName>
</protein>
<feature type="coiled-coil region" evidence="1">
    <location>
        <begin position="249"/>
        <end position="276"/>
    </location>
</feature>
<evidence type="ECO:0000256" key="1">
    <source>
        <dbReference type="SAM" id="Coils"/>
    </source>
</evidence>
<name>A0A398B0L1_9BACI</name>
<comment type="caution">
    <text evidence="4">The sequence shown here is derived from an EMBL/GenBank/DDBJ whole genome shotgun (WGS) entry which is preliminary data.</text>
</comment>
<dbReference type="GO" id="GO:0004803">
    <property type="term" value="F:transposase activity"/>
    <property type="evidence" value="ECO:0007669"/>
    <property type="project" value="InterPro"/>
</dbReference>
<reference evidence="4 5" key="1">
    <citation type="submission" date="2018-08" db="EMBL/GenBank/DDBJ databases">
        <title>Bacillus jemisoniae sp. nov., Bacillus chryseoplanitiae sp. nov., Bacillus resnikiae sp. nov., and Bacillus frankliniae sp. nov., isolated from Viking spacecraft and associated surfaces.</title>
        <authorList>
            <person name="Seuylemezian A."/>
            <person name="Vaishampayan P."/>
        </authorList>
    </citation>
    <scope>NUCLEOTIDE SEQUENCE [LARGE SCALE GENOMIC DNA]</scope>
    <source>
        <strain evidence="4 5">JJ-247</strain>
    </source>
</reference>
<keyword evidence="1" id="KW-0175">Coiled coil</keyword>
<dbReference type="PANTHER" id="PTHR33055:SF13">
    <property type="entry name" value="TRANSPOSASE"/>
    <property type="match status" value="1"/>
</dbReference>
<dbReference type="InterPro" id="IPR002525">
    <property type="entry name" value="Transp_IS110-like_N"/>
</dbReference>
<dbReference type="Pfam" id="PF02371">
    <property type="entry name" value="Transposase_20"/>
    <property type="match status" value="1"/>
</dbReference>
<evidence type="ECO:0000259" key="3">
    <source>
        <dbReference type="Pfam" id="PF02371"/>
    </source>
</evidence>
<keyword evidence="5" id="KW-1185">Reference proteome</keyword>
<dbReference type="InterPro" id="IPR003346">
    <property type="entry name" value="Transposase_20"/>
</dbReference>
<dbReference type="PANTHER" id="PTHR33055">
    <property type="entry name" value="TRANSPOSASE FOR INSERTION SEQUENCE ELEMENT IS1111A"/>
    <property type="match status" value="1"/>
</dbReference>
<dbReference type="InterPro" id="IPR047650">
    <property type="entry name" value="Transpos_IS110"/>
</dbReference>
<dbReference type="EMBL" id="QWVT01000059">
    <property type="protein sequence ID" value="RID81520.1"/>
    <property type="molecule type" value="Genomic_DNA"/>
</dbReference>
<dbReference type="AlphaFoldDB" id="A0A398B0L1"/>
<evidence type="ECO:0000313" key="5">
    <source>
        <dbReference type="Proteomes" id="UP000265816"/>
    </source>
</evidence>
<accession>A0A398B0L1</accession>
<organism evidence="4 5">
    <name type="scientific">Mesobacillus zeae</name>
    <dbReference type="NCBI Taxonomy" id="1917180"/>
    <lineage>
        <taxon>Bacteria</taxon>
        <taxon>Bacillati</taxon>
        <taxon>Bacillota</taxon>
        <taxon>Bacilli</taxon>
        <taxon>Bacillales</taxon>
        <taxon>Bacillaceae</taxon>
        <taxon>Mesobacillus</taxon>
    </lineage>
</organism>
<evidence type="ECO:0000313" key="4">
    <source>
        <dbReference type="EMBL" id="RID81520.1"/>
    </source>
</evidence>
<dbReference type="Proteomes" id="UP000265816">
    <property type="component" value="Unassembled WGS sequence"/>
</dbReference>
<dbReference type="NCBIfam" id="NF033542">
    <property type="entry name" value="transpos_IS110"/>
    <property type="match status" value="1"/>
</dbReference>
<dbReference type="Pfam" id="PF01548">
    <property type="entry name" value="DEDD_Tnp_IS110"/>
    <property type="match status" value="1"/>
</dbReference>
<sequence>MNPVVGLDVSSGESEVQAFLDKGKPYGKSFKVSHTNESLEVLFHFLRKIENESGQKPTVILEATGHYHTPVIQFLEEHNYLYIMVNPLLSYQAKKSSLRKVKTDAVDAYCLCELFYKEELEPYKKRGTQLLNLRNLTRQHETLTGLYVQAKLQFNAILEQVFPEYKGVFGDMYSKVSLHTLLEYTTSESVLKVGESELADRIASLCTSRSECWANERAKKLIEAAKRNPFKSTLYQSHLIGLEMYIQMLLQYQEHLAKLDDQIDALAGEIKEYKIIQTIPGIGEKIAATIISEIGEIERFNHPKKLVAFSGIDPSVHSSGKFTATINRITKRGSSRLRHALYMAVLCGIRGSRNKKLKAFYDKKREEGKPFKVAMIACTNKLVHWIFALLKSKETFLDLA</sequence>
<dbReference type="GO" id="GO:0003677">
    <property type="term" value="F:DNA binding"/>
    <property type="evidence" value="ECO:0007669"/>
    <property type="project" value="InterPro"/>
</dbReference>
<dbReference type="GO" id="GO:0006313">
    <property type="term" value="P:DNA transposition"/>
    <property type="evidence" value="ECO:0007669"/>
    <property type="project" value="InterPro"/>
</dbReference>